<evidence type="ECO:0000256" key="3">
    <source>
        <dbReference type="ARBA" id="ARBA00022553"/>
    </source>
</evidence>
<evidence type="ECO:0000313" key="11">
    <source>
        <dbReference type="EMBL" id="EIJ21460.1"/>
    </source>
</evidence>
<keyword evidence="8" id="KW-0902">Two-component regulatory system</keyword>
<dbReference type="Gene3D" id="1.20.5.1930">
    <property type="match status" value="1"/>
</dbReference>
<dbReference type="RefSeq" id="WP_007058425.1">
    <property type="nucleotide sequence ID" value="NZ_AJTJ01000137.1"/>
</dbReference>
<keyword evidence="7" id="KW-0067">ATP-binding</keyword>
<dbReference type="InterPro" id="IPR011712">
    <property type="entry name" value="Sig_transdc_His_kin_sub3_dim/P"/>
</dbReference>
<evidence type="ECO:0000256" key="4">
    <source>
        <dbReference type="ARBA" id="ARBA00022679"/>
    </source>
</evidence>
<name>A0AAV3FHP5_BIFLL</name>
<dbReference type="GO" id="GO:0005524">
    <property type="term" value="F:ATP binding"/>
    <property type="evidence" value="ECO:0007669"/>
    <property type="project" value="UniProtKB-KW"/>
</dbReference>
<evidence type="ECO:0000256" key="9">
    <source>
        <dbReference type="SAM" id="Phobius"/>
    </source>
</evidence>
<dbReference type="AlphaFoldDB" id="A0AAV3FHP5"/>
<keyword evidence="5" id="KW-0547">Nucleotide-binding</keyword>
<comment type="catalytic activity">
    <reaction evidence="1">
        <text>ATP + protein L-histidine = ADP + protein N-phospho-L-histidine.</text>
        <dbReference type="EC" id="2.7.13.3"/>
    </reaction>
</comment>
<feature type="transmembrane region" description="Helical" evidence="9">
    <location>
        <begin position="150"/>
        <end position="168"/>
    </location>
</feature>
<dbReference type="Pfam" id="PF07730">
    <property type="entry name" value="HisKA_3"/>
    <property type="match status" value="1"/>
</dbReference>
<gene>
    <name evidence="11" type="ORF">HMPREF1315_2210</name>
</gene>
<evidence type="ECO:0000256" key="8">
    <source>
        <dbReference type="ARBA" id="ARBA00023012"/>
    </source>
</evidence>
<evidence type="ECO:0000256" key="1">
    <source>
        <dbReference type="ARBA" id="ARBA00000085"/>
    </source>
</evidence>
<evidence type="ECO:0000256" key="7">
    <source>
        <dbReference type="ARBA" id="ARBA00022840"/>
    </source>
</evidence>
<evidence type="ECO:0000256" key="2">
    <source>
        <dbReference type="ARBA" id="ARBA00012438"/>
    </source>
</evidence>
<sequence length="302" mass="32403">MRVLAEMGLLLVLGLALAWLVGLRSDGVFIAGLLLAVSVAGLVEWLRPAQWSWVLCTAYLVIAVAVPSWCAFMPLIAYDTARLPALASTGARAGARTAASGRSPSVSRTAASRRSLADAMRSAPWLSAAARWIWVLPLIALWFARGTDRLQTLVMTLVALLGFVLGRARASSDEARRALLHAQDRARESSRATRSRIADIDEERAQSIRMATLGERTRIAREIHDNVGHLLTRAIMQAQAGKTVAKATNDTVAAQGFATLGATLDDAMTMVRRSVHDLEDDGTDFAAQIDDAVTSFDGISPG</sequence>
<keyword evidence="3" id="KW-0597">Phosphoprotein</keyword>
<comment type="caution">
    <text evidence="11">The sequence shown here is derived from an EMBL/GenBank/DDBJ whole genome shotgun (WGS) entry which is preliminary data.</text>
</comment>
<dbReference type="InterPro" id="IPR050482">
    <property type="entry name" value="Sensor_HK_TwoCompSys"/>
</dbReference>
<keyword evidence="9" id="KW-0812">Transmembrane</keyword>
<feature type="domain" description="Signal transduction histidine kinase subgroup 3 dimerisation and phosphoacceptor" evidence="10">
    <location>
        <begin position="215"/>
        <end position="280"/>
    </location>
</feature>
<reference evidence="11 12" key="1">
    <citation type="journal article" date="2013" name="Genome Announc.">
        <title>Draft Genome Sequences of Two Pairs of Human Intestinal Bifidobacterium longum subsp. longum Strains, 44B and 1-6B and 35B and 2-2B, Consecutively Isolated from Two Children after a 5-Year Time Period.</title>
        <authorList>
            <person name="Shkoporov A.N."/>
            <person name="Efimov B.A."/>
            <person name="Khokhlova E.V."/>
            <person name="Chaplin A.V."/>
            <person name="Kafarskaya L.I."/>
            <person name="Durkin A.S."/>
            <person name="McCorrison J."/>
            <person name="Torralba M."/>
            <person name="Gillis M."/>
            <person name="Sutton G."/>
            <person name="Weibel D.B."/>
            <person name="Nelson K.E."/>
            <person name="Smeianov V.V."/>
        </authorList>
    </citation>
    <scope>NUCLEOTIDE SEQUENCE [LARGE SCALE GENOMIC DNA]</scope>
    <source>
        <strain evidence="11 12">2-2B</strain>
    </source>
</reference>
<keyword evidence="9" id="KW-0472">Membrane</keyword>
<dbReference type="GO" id="GO:0046983">
    <property type="term" value="F:protein dimerization activity"/>
    <property type="evidence" value="ECO:0007669"/>
    <property type="project" value="InterPro"/>
</dbReference>
<feature type="transmembrane region" description="Helical" evidence="9">
    <location>
        <begin position="123"/>
        <end position="144"/>
    </location>
</feature>
<evidence type="ECO:0000313" key="12">
    <source>
        <dbReference type="Proteomes" id="UP000005929"/>
    </source>
</evidence>
<dbReference type="EMBL" id="AJTJ01000137">
    <property type="protein sequence ID" value="EIJ21460.1"/>
    <property type="molecule type" value="Genomic_DNA"/>
</dbReference>
<evidence type="ECO:0000256" key="5">
    <source>
        <dbReference type="ARBA" id="ARBA00022741"/>
    </source>
</evidence>
<proteinExistence type="predicted"/>
<evidence type="ECO:0000259" key="10">
    <source>
        <dbReference type="Pfam" id="PF07730"/>
    </source>
</evidence>
<dbReference type="GO" id="GO:0016020">
    <property type="term" value="C:membrane"/>
    <property type="evidence" value="ECO:0007669"/>
    <property type="project" value="InterPro"/>
</dbReference>
<dbReference type="Proteomes" id="UP000005929">
    <property type="component" value="Unassembled WGS sequence"/>
</dbReference>
<dbReference type="GO" id="GO:0000155">
    <property type="term" value="F:phosphorelay sensor kinase activity"/>
    <property type="evidence" value="ECO:0007669"/>
    <property type="project" value="InterPro"/>
</dbReference>
<organism evidence="11 12">
    <name type="scientific">Bifidobacterium longum subsp. longum 2-2B</name>
    <dbReference type="NCBI Taxonomy" id="1161745"/>
    <lineage>
        <taxon>Bacteria</taxon>
        <taxon>Bacillati</taxon>
        <taxon>Actinomycetota</taxon>
        <taxon>Actinomycetes</taxon>
        <taxon>Bifidobacteriales</taxon>
        <taxon>Bifidobacteriaceae</taxon>
        <taxon>Bifidobacterium</taxon>
    </lineage>
</organism>
<keyword evidence="4" id="KW-0808">Transferase</keyword>
<feature type="non-terminal residue" evidence="11">
    <location>
        <position position="302"/>
    </location>
</feature>
<evidence type="ECO:0000256" key="6">
    <source>
        <dbReference type="ARBA" id="ARBA00022777"/>
    </source>
</evidence>
<dbReference type="PANTHER" id="PTHR24421:SF10">
    <property type="entry name" value="NITRATE_NITRITE SENSOR PROTEIN NARQ"/>
    <property type="match status" value="1"/>
</dbReference>
<protein>
    <recommendedName>
        <fullName evidence="2">histidine kinase</fullName>
        <ecNumber evidence="2">2.7.13.3</ecNumber>
    </recommendedName>
</protein>
<keyword evidence="6 11" id="KW-0418">Kinase</keyword>
<feature type="transmembrane region" description="Helical" evidence="9">
    <location>
        <begin position="51"/>
        <end position="72"/>
    </location>
</feature>
<dbReference type="PANTHER" id="PTHR24421">
    <property type="entry name" value="NITRATE/NITRITE SENSOR PROTEIN NARX-RELATED"/>
    <property type="match status" value="1"/>
</dbReference>
<accession>A0AAV3FHP5</accession>
<keyword evidence="9" id="KW-1133">Transmembrane helix</keyword>
<dbReference type="EC" id="2.7.13.3" evidence="2"/>